<evidence type="ECO:0000313" key="3">
    <source>
        <dbReference type="Proteomes" id="UP000887565"/>
    </source>
</evidence>
<dbReference type="GO" id="GO:0005261">
    <property type="term" value="F:monoatomic cation channel activity"/>
    <property type="evidence" value="ECO:0007669"/>
    <property type="project" value="TreeGrafter"/>
</dbReference>
<protein>
    <submittedName>
        <fullName evidence="4">Cation channel complex component UNC80 N-terminal domain-containing protein</fullName>
    </submittedName>
</protein>
<dbReference type="GO" id="GO:0030424">
    <property type="term" value="C:axon"/>
    <property type="evidence" value="ECO:0007669"/>
    <property type="project" value="TreeGrafter"/>
</dbReference>
<feature type="domain" description="Cation channel complex component UNC80 N-terminal" evidence="2">
    <location>
        <begin position="1"/>
        <end position="102"/>
    </location>
</feature>
<evidence type="ECO:0000256" key="1">
    <source>
        <dbReference type="SAM" id="MobiDB-lite"/>
    </source>
</evidence>
<proteinExistence type="predicted"/>
<dbReference type="GO" id="GO:0055080">
    <property type="term" value="P:monoatomic cation homeostasis"/>
    <property type="evidence" value="ECO:0007669"/>
    <property type="project" value="TreeGrafter"/>
</dbReference>
<feature type="region of interest" description="Disordered" evidence="1">
    <location>
        <begin position="15"/>
        <end position="39"/>
    </location>
</feature>
<organism evidence="3 4">
    <name type="scientific">Romanomermis culicivorax</name>
    <name type="common">Nematode worm</name>
    <dbReference type="NCBI Taxonomy" id="13658"/>
    <lineage>
        <taxon>Eukaryota</taxon>
        <taxon>Metazoa</taxon>
        <taxon>Ecdysozoa</taxon>
        <taxon>Nematoda</taxon>
        <taxon>Enoplea</taxon>
        <taxon>Dorylaimia</taxon>
        <taxon>Mermithida</taxon>
        <taxon>Mermithoidea</taxon>
        <taxon>Mermithidae</taxon>
        <taxon>Romanomermis</taxon>
    </lineage>
</organism>
<reference evidence="4" key="1">
    <citation type="submission" date="2022-11" db="UniProtKB">
        <authorList>
            <consortium name="WormBaseParasite"/>
        </authorList>
    </citation>
    <scope>IDENTIFICATION</scope>
</reference>
<dbReference type="GO" id="GO:0034703">
    <property type="term" value="C:cation channel complex"/>
    <property type="evidence" value="ECO:0007669"/>
    <property type="project" value="TreeGrafter"/>
</dbReference>
<feature type="compositionally biased region" description="Low complexity" evidence="1">
    <location>
        <begin position="97"/>
        <end position="111"/>
    </location>
</feature>
<dbReference type="Proteomes" id="UP000887565">
    <property type="component" value="Unplaced"/>
</dbReference>
<accession>A0A915KJ48</accession>
<feature type="region of interest" description="Disordered" evidence="1">
    <location>
        <begin position="97"/>
        <end position="128"/>
    </location>
</feature>
<dbReference type="PANTHER" id="PTHR31781:SF1">
    <property type="entry name" value="PROTEIN UNC-80 HOMOLOG"/>
    <property type="match status" value="1"/>
</dbReference>
<dbReference type="AlphaFoldDB" id="A0A915KJ48"/>
<evidence type="ECO:0000259" key="2">
    <source>
        <dbReference type="Pfam" id="PF15778"/>
    </source>
</evidence>
<dbReference type="WBParaSite" id="nRc.2.0.1.t38784-RA">
    <property type="protein sequence ID" value="nRc.2.0.1.t38784-RA"/>
    <property type="gene ID" value="nRc.2.0.1.g38784"/>
</dbReference>
<sequence length="298" mass="33424">PFFASKVGKLHEASCVPRREKTSRNVEKQRFYHKSERNHKRQSETFERVIVQNILHGLSPSLSDAIQSIQRWRLIRSAFPHVVQCLASLLKERETESLQQQQQQRQHSQHQLQKDHDESAPGGAAGPARMSQSLVKMMYILHWMLLDSAAECMDAEANGDQTKSGKSNEEMLNQYTMPLNCIALFVYQFAPLIDLVQENDIIDNIRLENGLPLWQSLWDNSRRSVVGAQLSGAQLSGAQLSQRSVVWCSVVGAQLSGAQLSSHGSSKPAPAGAGFEVLYFVFLMTAGAGCQLRFNRNF</sequence>
<name>A0A915KJ48_ROMCU</name>
<feature type="domain" description="Cation channel complex component UNC80 N-terminal" evidence="2">
    <location>
        <begin position="129"/>
        <end position="224"/>
    </location>
</feature>
<evidence type="ECO:0000313" key="4">
    <source>
        <dbReference type="WBParaSite" id="nRc.2.0.1.t38784-RA"/>
    </source>
</evidence>
<dbReference type="Pfam" id="PF15778">
    <property type="entry name" value="UNC80_N"/>
    <property type="match status" value="2"/>
</dbReference>
<keyword evidence="3" id="KW-1185">Reference proteome</keyword>
<dbReference type="PANTHER" id="PTHR31781">
    <property type="entry name" value="UNC80"/>
    <property type="match status" value="1"/>
</dbReference>
<dbReference type="InterPro" id="IPR031542">
    <property type="entry name" value="UNC80_N"/>
</dbReference>